<gene>
    <name evidence="2" type="ORF">CQA53_10540</name>
</gene>
<keyword evidence="1" id="KW-1133">Transmembrane helix</keyword>
<accession>A0A3D8I6Y6</accession>
<dbReference type="OrthoDB" id="5326079at2"/>
<keyword evidence="3" id="KW-1185">Reference proteome</keyword>
<keyword evidence="1" id="KW-0812">Transmembrane</keyword>
<organism evidence="2 3">
    <name type="scientific">Helicobacter didelphidarum</name>
    <dbReference type="NCBI Taxonomy" id="2040648"/>
    <lineage>
        <taxon>Bacteria</taxon>
        <taxon>Pseudomonadati</taxon>
        <taxon>Campylobacterota</taxon>
        <taxon>Epsilonproteobacteria</taxon>
        <taxon>Campylobacterales</taxon>
        <taxon>Helicobacteraceae</taxon>
        <taxon>Helicobacter</taxon>
    </lineage>
</organism>
<dbReference type="Proteomes" id="UP000256379">
    <property type="component" value="Unassembled WGS sequence"/>
</dbReference>
<dbReference type="EMBL" id="NXLQ01000072">
    <property type="protein sequence ID" value="RDU60923.1"/>
    <property type="molecule type" value="Genomic_DNA"/>
</dbReference>
<reference evidence="2 3" key="1">
    <citation type="submission" date="2018-04" db="EMBL/GenBank/DDBJ databases">
        <title>Novel Campyloabacter and Helicobacter Species and Strains.</title>
        <authorList>
            <person name="Mannion A.J."/>
            <person name="Shen Z."/>
            <person name="Fox J.G."/>
        </authorList>
    </citation>
    <scope>NUCLEOTIDE SEQUENCE [LARGE SCALE GENOMIC DNA]</scope>
    <source>
        <strain evidence="2 3">MIT 17-337</strain>
    </source>
</reference>
<evidence type="ECO:0000256" key="1">
    <source>
        <dbReference type="SAM" id="Phobius"/>
    </source>
</evidence>
<evidence type="ECO:0008006" key="4">
    <source>
        <dbReference type="Google" id="ProtNLM"/>
    </source>
</evidence>
<name>A0A3D8I6Y6_9HELI</name>
<comment type="caution">
    <text evidence="2">The sequence shown here is derived from an EMBL/GenBank/DDBJ whole genome shotgun (WGS) entry which is preliminary data.</text>
</comment>
<evidence type="ECO:0000313" key="3">
    <source>
        <dbReference type="Proteomes" id="UP000256379"/>
    </source>
</evidence>
<proteinExistence type="predicted"/>
<evidence type="ECO:0000313" key="2">
    <source>
        <dbReference type="EMBL" id="RDU60923.1"/>
    </source>
</evidence>
<sequence>MLKLKQIFTIKRILIFLISLCVILFFVGGCSFRLMDWQWYKFKYLGAKNGGGYVVEPELYEDINKNGIHAKLSNGYYLSREPEKVEIKQINSRIKEEVVHTLVYTDSNGVNHTIFYLRGFIYTEYGLWLHGDEGGGFHWDIERELYLGDVSRRFYLKDNKWVEVEN</sequence>
<dbReference type="AlphaFoldDB" id="A0A3D8I6Y6"/>
<feature type="transmembrane region" description="Helical" evidence="1">
    <location>
        <begin position="12"/>
        <end position="35"/>
    </location>
</feature>
<keyword evidence="1" id="KW-0472">Membrane</keyword>
<dbReference type="RefSeq" id="WP_115543919.1">
    <property type="nucleotide sequence ID" value="NZ_NXLQ01000072.1"/>
</dbReference>
<dbReference type="PROSITE" id="PS51257">
    <property type="entry name" value="PROKAR_LIPOPROTEIN"/>
    <property type="match status" value="1"/>
</dbReference>
<protein>
    <recommendedName>
        <fullName evidence="4">Lipoprotein</fullName>
    </recommendedName>
</protein>